<feature type="transmembrane region" description="Helical" evidence="8">
    <location>
        <begin position="99"/>
        <end position="122"/>
    </location>
</feature>
<dbReference type="InterPro" id="IPR000522">
    <property type="entry name" value="ABC_transptr_permease_BtuC"/>
</dbReference>
<dbReference type="RefSeq" id="WP_211435269.1">
    <property type="nucleotide sequence ID" value="NZ_FNLO01000001.1"/>
</dbReference>
<dbReference type="SUPFAM" id="SSF81345">
    <property type="entry name" value="ABC transporter involved in vitamin B12 uptake, BtuC"/>
    <property type="match status" value="2"/>
</dbReference>
<evidence type="ECO:0000256" key="2">
    <source>
        <dbReference type="ARBA" id="ARBA00007935"/>
    </source>
</evidence>
<feature type="transmembrane region" description="Helical" evidence="8">
    <location>
        <begin position="154"/>
        <end position="177"/>
    </location>
</feature>
<feature type="transmembrane region" description="Helical" evidence="8">
    <location>
        <begin position="571"/>
        <end position="592"/>
    </location>
</feature>
<keyword evidence="4" id="KW-1003">Cell membrane</keyword>
<dbReference type="AlphaFoldDB" id="A0A1H2PIH5"/>
<feature type="transmembrane region" description="Helical" evidence="8">
    <location>
        <begin position="286"/>
        <end position="303"/>
    </location>
</feature>
<dbReference type="GO" id="GO:0005886">
    <property type="term" value="C:plasma membrane"/>
    <property type="evidence" value="ECO:0007669"/>
    <property type="project" value="UniProtKB-SubCell"/>
</dbReference>
<comment type="similarity">
    <text evidence="2">Belongs to the binding-protein-dependent transport system permease family. FecCD subfamily.</text>
</comment>
<keyword evidence="10" id="KW-1185">Reference proteome</keyword>
<feature type="transmembrane region" description="Helical" evidence="8">
    <location>
        <begin position="128"/>
        <end position="147"/>
    </location>
</feature>
<feature type="transmembrane region" description="Helical" evidence="8">
    <location>
        <begin position="309"/>
        <end position="328"/>
    </location>
</feature>
<dbReference type="GO" id="GO:0033214">
    <property type="term" value="P:siderophore-iron import into cell"/>
    <property type="evidence" value="ECO:0007669"/>
    <property type="project" value="TreeGrafter"/>
</dbReference>
<feature type="transmembrane region" description="Helical" evidence="8">
    <location>
        <begin position="429"/>
        <end position="447"/>
    </location>
</feature>
<dbReference type="Proteomes" id="UP000243719">
    <property type="component" value="Unassembled WGS sequence"/>
</dbReference>
<evidence type="ECO:0000256" key="4">
    <source>
        <dbReference type="ARBA" id="ARBA00022475"/>
    </source>
</evidence>
<keyword evidence="6 8" id="KW-1133">Transmembrane helix</keyword>
<feature type="transmembrane region" description="Helical" evidence="8">
    <location>
        <begin position="356"/>
        <end position="378"/>
    </location>
</feature>
<feature type="transmembrane region" description="Helical" evidence="8">
    <location>
        <begin position="612"/>
        <end position="632"/>
    </location>
</feature>
<evidence type="ECO:0000256" key="6">
    <source>
        <dbReference type="ARBA" id="ARBA00022989"/>
    </source>
</evidence>
<dbReference type="NCBIfam" id="NF007866">
    <property type="entry name" value="PRK10577.1-2"/>
    <property type="match status" value="1"/>
</dbReference>
<feature type="transmembrane region" description="Helical" evidence="8">
    <location>
        <begin position="60"/>
        <end position="87"/>
    </location>
</feature>
<sequence>MSSVTVPPAAHARDRSPWPFAVALLLAAVVATWLNLHRALPASGWRGLLPGADPDDMQRVVILYSFLPRLAVSLIAGVALSVAGALFQHVLRNPLAEPTTLGVAAGASLAMTLSTLWFPAWLLVHRDVIALAGAVLAFGVVFAIAWAHALSPLVLILAGLIVTLCAGSIASVLALFFNQGLLGVFLWQSGALNQNSWDVALTLLPRVAVGIAITALLVKPLSVMAVGDDAARALGVSLRGLRLVALLFGTLLSAWIVSALGVIGFVGLAGPALARLNGARTLGRRVTWGAIIGALLLWLADQAVQPFPFVPTGVATALLGAPLLLWLLRQLHDTPATHRHDGPVRISAARRPLMRVLIAFAGLACLALAAVLVSRGVHGWRIDTPGSLGRLAELRVPRVLGALAAGAMLSVAGILIQRLSANPMASPEILGISAGASLGLIALLFAVHAPGGALQLAAASIGALLALLTMLMLARRSGFSPERLVLTGIGLSTAFSALAALLMASGDPRMATMLAWMAGSTYGVGGLQAAGALLVCAVLLPVSLLCARALDVMPLGDTVARALGLDVARTRLWLLLAAAVLSAAATLIIGPISFVGLMGPHLARMARLRRPVAQILGGAFIGAALLVLADWIGRNVLFPYQMPAGLLATFVGGPYFLFLLWRDRH</sequence>
<keyword evidence="3" id="KW-0813">Transport</keyword>
<dbReference type="Pfam" id="PF01032">
    <property type="entry name" value="FecCD"/>
    <property type="match status" value="2"/>
</dbReference>
<feature type="transmembrane region" description="Helical" evidence="8">
    <location>
        <begin position="526"/>
        <end position="550"/>
    </location>
</feature>
<evidence type="ECO:0000256" key="3">
    <source>
        <dbReference type="ARBA" id="ARBA00022448"/>
    </source>
</evidence>
<evidence type="ECO:0000256" key="1">
    <source>
        <dbReference type="ARBA" id="ARBA00004651"/>
    </source>
</evidence>
<dbReference type="PANTHER" id="PTHR30472:SF37">
    <property type="entry name" value="FE(3+) DICITRATE TRANSPORT SYSTEM PERMEASE PROTEIN FECD-RELATED"/>
    <property type="match status" value="1"/>
</dbReference>
<dbReference type="EMBL" id="FNLO01000001">
    <property type="protein sequence ID" value="SDV46045.1"/>
    <property type="molecule type" value="Genomic_DNA"/>
</dbReference>
<feature type="transmembrane region" description="Helical" evidence="8">
    <location>
        <begin position="453"/>
        <end position="473"/>
    </location>
</feature>
<keyword evidence="5 8" id="KW-0812">Transmembrane</keyword>
<dbReference type="STRING" id="1770053.SAMN05216551_10128"/>
<organism evidence="9 10">
    <name type="scientific">Chitinasiproducens palmae</name>
    <dbReference type="NCBI Taxonomy" id="1770053"/>
    <lineage>
        <taxon>Bacteria</taxon>
        <taxon>Pseudomonadati</taxon>
        <taxon>Pseudomonadota</taxon>
        <taxon>Betaproteobacteria</taxon>
        <taxon>Burkholderiales</taxon>
        <taxon>Burkholderiaceae</taxon>
        <taxon>Chitinasiproducens</taxon>
    </lineage>
</organism>
<evidence type="ECO:0000256" key="8">
    <source>
        <dbReference type="SAM" id="Phobius"/>
    </source>
</evidence>
<evidence type="ECO:0000313" key="10">
    <source>
        <dbReference type="Proteomes" id="UP000243719"/>
    </source>
</evidence>
<gene>
    <name evidence="9" type="ORF">SAMN05216551_10128</name>
</gene>
<reference evidence="10" key="1">
    <citation type="submission" date="2016-09" db="EMBL/GenBank/DDBJ databases">
        <authorList>
            <person name="Varghese N."/>
            <person name="Submissions S."/>
        </authorList>
    </citation>
    <scope>NUCLEOTIDE SEQUENCE [LARGE SCALE GENOMIC DNA]</scope>
    <source>
        <strain evidence="10">JS23</strain>
    </source>
</reference>
<evidence type="ECO:0000256" key="7">
    <source>
        <dbReference type="ARBA" id="ARBA00023136"/>
    </source>
</evidence>
<accession>A0A1H2PIH5</accession>
<feature type="transmembrane region" description="Helical" evidence="8">
    <location>
        <begin position="20"/>
        <end position="40"/>
    </location>
</feature>
<protein>
    <submittedName>
        <fullName evidence="9">Iron complex transport system permease protein</fullName>
    </submittedName>
</protein>
<proteinExistence type="inferred from homology"/>
<dbReference type="GO" id="GO:0022857">
    <property type="term" value="F:transmembrane transporter activity"/>
    <property type="evidence" value="ECO:0007669"/>
    <property type="project" value="InterPro"/>
</dbReference>
<dbReference type="PANTHER" id="PTHR30472">
    <property type="entry name" value="FERRIC ENTEROBACTIN TRANSPORT SYSTEM PERMEASE PROTEIN"/>
    <property type="match status" value="1"/>
</dbReference>
<evidence type="ECO:0000313" key="9">
    <source>
        <dbReference type="EMBL" id="SDV46045.1"/>
    </source>
</evidence>
<feature type="transmembrane region" description="Helical" evidence="8">
    <location>
        <begin position="644"/>
        <end position="661"/>
    </location>
</feature>
<name>A0A1H2PIH5_9BURK</name>
<dbReference type="Gene3D" id="1.10.3470.10">
    <property type="entry name" value="ABC transporter involved in vitamin B12 uptake, BtuC"/>
    <property type="match status" value="2"/>
</dbReference>
<feature type="transmembrane region" description="Helical" evidence="8">
    <location>
        <begin position="485"/>
        <end position="506"/>
    </location>
</feature>
<evidence type="ECO:0000256" key="5">
    <source>
        <dbReference type="ARBA" id="ARBA00022692"/>
    </source>
</evidence>
<feature type="transmembrane region" description="Helical" evidence="8">
    <location>
        <begin position="398"/>
        <end position="417"/>
    </location>
</feature>
<dbReference type="CDD" id="cd06550">
    <property type="entry name" value="TM_ABC_iron-siderophores_like"/>
    <property type="match status" value="2"/>
</dbReference>
<comment type="subcellular location">
    <subcellularLocation>
        <location evidence="1">Cell membrane</location>
        <topology evidence="1">Multi-pass membrane protein</topology>
    </subcellularLocation>
</comment>
<keyword evidence="7 8" id="KW-0472">Membrane</keyword>
<feature type="transmembrane region" description="Helical" evidence="8">
    <location>
        <begin position="197"/>
        <end position="218"/>
    </location>
</feature>
<dbReference type="InterPro" id="IPR037294">
    <property type="entry name" value="ABC_BtuC-like"/>
</dbReference>
<feature type="transmembrane region" description="Helical" evidence="8">
    <location>
        <begin position="254"/>
        <end position="274"/>
    </location>
</feature>